<dbReference type="RefSeq" id="WP_027447058.1">
    <property type="nucleotide sequence ID" value="NZ_AULJ01000046.1"/>
</dbReference>
<keyword evidence="1" id="KW-0472">Membrane</keyword>
<dbReference type="eggNOG" id="ENOG503200F">
    <property type="taxonomic scope" value="Bacteria"/>
</dbReference>
<dbReference type="EMBL" id="AVPF01000032">
    <property type="protein sequence ID" value="KGX86294.1"/>
    <property type="molecule type" value="Genomic_DNA"/>
</dbReference>
<comment type="caution">
    <text evidence="2">The sequence shown here is derived from an EMBL/GenBank/DDBJ whole genome shotgun (WGS) entry which is preliminary data.</text>
</comment>
<sequence>MKKALWTILSIVIIVVVSFYLQTKIAHHEKIKDGEVTEKYKKEVNHKTNYYIFADGRALKIKDHNTWNLIHEGEHYDIEYEYSDAHPPVVKFIGSFDEKGGSGH</sequence>
<dbReference type="STRING" id="1385511.GCA_000425225_03466"/>
<accession>A0A0A5G2M7</accession>
<name>A0A0A5G2M7_9BACI</name>
<keyword evidence="1" id="KW-1133">Transmembrane helix</keyword>
<protein>
    <submittedName>
        <fullName evidence="2">Uncharacterized protein</fullName>
    </submittedName>
</protein>
<dbReference type="AlphaFoldDB" id="A0A0A5G2M7"/>
<dbReference type="OrthoDB" id="2692048at2"/>
<feature type="transmembrane region" description="Helical" evidence="1">
    <location>
        <begin position="6"/>
        <end position="23"/>
    </location>
</feature>
<evidence type="ECO:0000256" key="1">
    <source>
        <dbReference type="SAM" id="Phobius"/>
    </source>
</evidence>
<reference evidence="2 3" key="1">
    <citation type="submission" date="2013-08" db="EMBL/GenBank/DDBJ databases">
        <authorList>
            <person name="Huang J."/>
            <person name="Wang G."/>
        </authorList>
    </citation>
    <scope>NUCLEOTIDE SEQUENCE [LARGE SCALE GENOMIC DNA]</scope>
    <source>
        <strain evidence="2 3">BH030004</strain>
    </source>
</reference>
<keyword evidence="3" id="KW-1185">Reference proteome</keyword>
<gene>
    <name evidence="2" type="ORF">N783_12350</name>
</gene>
<evidence type="ECO:0000313" key="3">
    <source>
        <dbReference type="Proteomes" id="UP000030403"/>
    </source>
</evidence>
<evidence type="ECO:0000313" key="2">
    <source>
        <dbReference type="EMBL" id="KGX86294.1"/>
    </source>
</evidence>
<dbReference type="Proteomes" id="UP000030403">
    <property type="component" value="Unassembled WGS sequence"/>
</dbReference>
<proteinExistence type="predicted"/>
<organism evidence="2 3">
    <name type="scientific">Pontibacillus marinus BH030004 = DSM 16465</name>
    <dbReference type="NCBI Taxonomy" id="1385511"/>
    <lineage>
        <taxon>Bacteria</taxon>
        <taxon>Bacillati</taxon>
        <taxon>Bacillota</taxon>
        <taxon>Bacilli</taxon>
        <taxon>Bacillales</taxon>
        <taxon>Bacillaceae</taxon>
        <taxon>Pontibacillus</taxon>
    </lineage>
</organism>
<keyword evidence="1" id="KW-0812">Transmembrane</keyword>